<proteinExistence type="predicted"/>
<reference evidence="2" key="1">
    <citation type="submission" date="2018-11" db="EMBL/GenBank/DDBJ databases">
        <authorList>
            <consortium name="Pathogen Informatics"/>
        </authorList>
    </citation>
    <scope>NUCLEOTIDE SEQUENCE</scope>
</reference>
<keyword evidence="1" id="KW-0812">Transmembrane</keyword>
<dbReference type="InterPro" id="IPR008969">
    <property type="entry name" value="CarboxyPept-like_regulatory"/>
</dbReference>
<evidence type="ECO:0000256" key="1">
    <source>
        <dbReference type="SAM" id="Phobius"/>
    </source>
</evidence>
<evidence type="ECO:0000313" key="2">
    <source>
        <dbReference type="EMBL" id="VEL09823.1"/>
    </source>
</evidence>
<organism evidence="2 3">
    <name type="scientific">Protopolystoma xenopodis</name>
    <dbReference type="NCBI Taxonomy" id="117903"/>
    <lineage>
        <taxon>Eukaryota</taxon>
        <taxon>Metazoa</taxon>
        <taxon>Spiralia</taxon>
        <taxon>Lophotrochozoa</taxon>
        <taxon>Platyhelminthes</taxon>
        <taxon>Monogenea</taxon>
        <taxon>Polyopisthocotylea</taxon>
        <taxon>Polystomatidea</taxon>
        <taxon>Polystomatidae</taxon>
        <taxon>Protopolystoma</taxon>
    </lineage>
</organism>
<sequence length="197" mass="21987">MVHRALSGFILDAETGLGLGGALINVASINHSVSSAYPNGDFWRLFPKSGIFQVWVTRDGYFDSDPVTLDTSELPYVSSAQTNRLNFTLWPTHSARFKKWSSIFDFNLTENMQPVYTLAMDDLGANRTSTDGVSRTNVAILESALVNLKNLSIFTSAGKLRAFPSRVKVNSHIILLLELFHFLLVSTALFIFQFYII</sequence>
<keyword evidence="1" id="KW-0472">Membrane</keyword>
<comment type="caution">
    <text evidence="2">The sequence shown here is derived from an EMBL/GenBank/DDBJ whole genome shotgun (WGS) entry which is preliminary data.</text>
</comment>
<keyword evidence="3" id="KW-1185">Reference proteome</keyword>
<dbReference type="SUPFAM" id="SSF49464">
    <property type="entry name" value="Carboxypeptidase regulatory domain-like"/>
    <property type="match status" value="1"/>
</dbReference>
<gene>
    <name evidence="2" type="ORF">PXEA_LOCUS3263</name>
</gene>
<accession>A0A3S5A216</accession>
<feature type="transmembrane region" description="Helical" evidence="1">
    <location>
        <begin position="173"/>
        <end position="196"/>
    </location>
</feature>
<dbReference type="OrthoDB" id="10249045at2759"/>
<name>A0A3S5A216_9PLAT</name>
<dbReference type="Proteomes" id="UP000784294">
    <property type="component" value="Unassembled WGS sequence"/>
</dbReference>
<dbReference type="Gene3D" id="2.60.40.1120">
    <property type="entry name" value="Carboxypeptidase-like, regulatory domain"/>
    <property type="match status" value="1"/>
</dbReference>
<protein>
    <submittedName>
        <fullName evidence="2">Uncharacterized protein</fullName>
    </submittedName>
</protein>
<dbReference type="AlphaFoldDB" id="A0A3S5A216"/>
<evidence type="ECO:0000313" key="3">
    <source>
        <dbReference type="Proteomes" id="UP000784294"/>
    </source>
</evidence>
<dbReference type="EMBL" id="CAAALY010007335">
    <property type="protein sequence ID" value="VEL09823.1"/>
    <property type="molecule type" value="Genomic_DNA"/>
</dbReference>
<keyword evidence="1" id="KW-1133">Transmembrane helix</keyword>